<dbReference type="AlphaFoldDB" id="A0AAE0P1F4"/>
<sequence>MKFLSLATASPPLLLAAAANAQVLPDNVTNHTEIFMPNSPPYWWGKVAWSGQILPDGPNVTVMGASLYDIEQKIARTYPGFTWETAPGGGYQEPAAAENTYNTTDSLNAIANYDIDLMGINCREGQRSRSKYIHNGVNYLRKVPGWCENGPGPDNCGQISCSYKTAIVWCNDNTVSYGRPCRDFGNFTNEIVKQCGNGTQFGGQLYHSDNFRVRIQWSEC</sequence>
<dbReference type="Proteomes" id="UP001285441">
    <property type="component" value="Unassembled WGS sequence"/>
</dbReference>
<reference evidence="2" key="2">
    <citation type="submission" date="2023-06" db="EMBL/GenBank/DDBJ databases">
        <authorList>
            <consortium name="Lawrence Berkeley National Laboratory"/>
            <person name="Haridas S."/>
            <person name="Hensen N."/>
            <person name="Bonometti L."/>
            <person name="Westerberg I."/>
            <person name="Brannstrom I.O."/>
            <person name="Guillou S."/>
            <person name="Cros-Aarteil S."/>
            <person name="Calhoun S."/>
            <person name="Kuo A."/>
            <person name="Mondo S."/>
            <person name="Pangilinan J."/>
            <person name="Riley R."/>
            <person name="LaButti K."/>
            <person name="Andreopoulos B."/>
            <person name="Lipzen A."/>
            <person name="Chen C."/>
            <person name="Yanf M."/>
            <person name="Daum C."/>
            <person name="Ng V."/>
            <person name="Clum A."/>
            <person name="Steindorff A."/>
            <person name="Ohm R."/>
            <person name="Martin F."/>
            <person name="Silar P."/>
            <person name="Natvig D."/>
            <person name="Lalanne C."/>
            <person name="Gautier V."/>
            <person name="Ament-velasquez S.L."/>
            <person name="Kruys A."/>
            <person name="Hutchinson M.I."/>
            <person name="Powell A.J."/>
            <person name="Barry K."/>
            <person name="Miller A.N."/>
            <person name="Grigoriev I.V."/>
            <person name="Debuchy R."/>
            <person name="Gladieux P."/>
            <person name="Thoren M.H."/>
            <person name="Johannesson H."/>
        </authorList>
    </citation>
    <scope>NUCLEOTIDE SEQUENCE</scope>
    <source>
        <strain evidence="2">CBS 232.78</strain>
    </source>
</reference>
<accession>A0AAE0P1F4</accession>
<proteinExistence type="predicted"/>
<evidence type="ECO:0000313" key="3">
    <source>
        <dbReference type="Proteomes" id="UP001285441"/>
    </source>
</evidence>
<dbReference type="PANTHER" id="PTHR35605:SF1">
    <property type="entry name" value="ECP2 EFFECTOR PROTEIN DOMAIN-CONTAINING PROTEIN-RELATED"/>
    <property type="match status" value="1"/>
</dbReference>
<gene>
    <name evidence="2" type="ORF">B0H63DRAFT_520469</name>
</gene>
<dbReference type="EMBL" id="JAULSW010000002">
    <property type="protein sequence ID" value="KAK3391275.1"/>
    <property type="molecule type" value="Genomic_DNA"/>
</dbReference>
<name>A0AAE0P1F4_9PEZI</name>
<evidence type="ECO:0000313" key="2">
    <source>
        <dbReference type="EMBL" id="KAK3391275.1"/>
    </source>
</evidence>
<evidence type="ECO:0008006" key="4">
    <source>
        <dbReference type="Google" id="ProtNLM"/>
    </source>
</evidence>
<organism evidence="2 3">
    <name type="scientific">Podospora didyma</name>
    <dbReference type="NCBI Taxonomy" id="330526"/>
    <lineage>
        <taxon>Eukaryota</taxon>
        <taxon>Fungi</taxon>
        <taxon>Dikarya</taxon>
        <taxon>Ascomycota</taxon>
        <taxon>Pezizomycotina</taxon>
        <taxon>Sordariomycetes</taxon>
        <taxon>Sordariomycetidae</taxon>
        <taxon>Sordariales</taxon>
        <taxon>Podosporaceae</taxon>
        <taxon>Podospora</taxon>
    </lineage>
</organism>
<feature type="signal peptide" evidence="1">
    <location>
        <begin position="1"/>
        <end position="21"/>
    </location>
</feature>
<keyword evidence="3" id="KW-1185">Reference proteome</keyword>
<keyword evidence="1" id="KW-0732">Signal</keyword>
<evidence type="ECO:0000256" key="1">
    <source>
        <dbReference type="SAM" id="SignalP"/>
    </source>
</evidence>
<feature type="chain" id="PRO_5042238165" description="Secreted protein" evidence="1">
    <location>
        <begin position="22"/>
        <end position="220"/>
    </location>
</feature>
<comment type="caution">
    <text evidence="2">The sequence shown here is derived from an EMBL/GenBank/DDBJ whole genome shotgun (WGS) entry which is preliminary data.</text>
</comment>
<protein>
    <recommendedName>
        <fullName evidence="4">Secreted protein</fullName>
    </recommendedName>
</protein>
<dbReference type="PANTHER" id="PTHR35605">
    <property type="entry name" value="ECP2 EFFECTOR PROTEIN DOMAIN-CONTAINING PROTEIN-RELATED"/>
    <property type="match status" value="1"/>
</dbReference>
<reference evidence="2" key="1">
    <citation type="journal article" date="2023" name="Mol. Phylogenet. Evol.">
        <title>Genome-scale phylogeny and comparative genomics of the fungal order Sordariales.</title>
        <authorList>
            <person name="Hensen N."/>
            <person name="Bonometti L."/>
            <person name="Westerberg I."/>
            <person name="Brannstrom I.O."/>
            <person name="Guillou S."/>
            <person name="Cros-Aarteil S."/>
            <person name="Calhoun S."/>
            <person name="Haridas S."/>
            <person name="Kuo A."/>
            <person name="Mondo S."/>
            <person name="Pangilinan J."/>
            <person name="Riley R."/>
            <person name="LaButti K."/>
            <person name="Andreopoulos B."/>
            <person name="Lipzen A."/>
            <person name="Chen C."/>
            <person name="Yan M."/>
            <person name="Daum C."/>
            <person name="Ng V."/>
            <person name="Clum A."/>
            <person name="Steindorff A."/>
            <person name="Ohm R.A."/>
            <person name="Martin F."/>
            <person name="Silar P."/>
            <person name="Natvig D.O."/>
            <person name="Lalanne C."/>
            <person name="Gautier V."/>
            <person name="Ament-Velasquez S.L."/>
            <person name="Kruys A."/>
            <person name="Hutchinson M.I."/>
            <person name="Powell A.J."/>
            <person name="Barry K."/>
            <person name="Miller A.N."/>
            <person name="Grigoriev I.V."/>
            <person name="Debuchy R."/>
            <person name="Gladieux P."/>
            <person name="Hiltunen Thoren M."/>
            <person name="Johannesson H."/>
        </authorList>
    </citation>
    <scope>NUCLEOTIDE SEQUENCE</scope>
    <source>
        <strain evidence="2">CBS 232.78</strain>
    </source>
</reference>